<gene>
    <name evidence="2" type="ORF">B0J11DRAFT_181299</name>
</gene>
<protein>
    <recommendedName>
        <fullName evidence="4">Secreted protein</fullName>
    </recommendedName>
</protein>
<keyword evidence="3" id="KW-1185">Reference proteome</keyword>
<comment type="caution">
    <text evidence="2">The sequence shown here is derived from an EMBL/GenBank/DDBJ whole genome shotgun (WGS) entry which is preliminary data.</text>
</comment>
<dbReference type="AlphaFoldDB" id="A0A9P9D5G2"/>
<name>A0A9P9D5G2_9PLEO</name>
<proteinExistence type="predicted"/>
<reference evidence="2" key="1">
    <citation type="journal article" date="2021" name="Nat. Commun.">
        <title>Genetic determinants of endophytism in the Arabidopsis root mycobiome.</title>
        <authorList>
            <person name="Mesny F."/>
            <person name="Miyauchi S."/>
            <person name="Thiergart T."/>
            <person name="Pickel B."/>
            <person name="Atanasova L."/>
            <person name="Karlsson M."/>
            <person name="Huettel B."/>
            <person name="Barry K.W."/>
            <person name="Haridas S."/>
            <person name="Chen C."/>
            <person name="Bauer D."/>
            <person name="Andreopoulos W."/>
            <person name="Pangilinan J."/>
            <person name="LaButti K."/>
            <person name="Riley R."/>
            <person name="Lipzen A."/>
            <person name="Clum A."/>
            <person name="Drula E."/>
            <person name="Henrissat B."/>
            <person name="Kohler A."/>
            <person name="Grigoriev I.V."/>
            <person name="Martin F.M."/>
            <person name="Hacquard S."/>
        </authorList>
    </citation>
    <scope>NUCLEOTIDE SEQUENCE</scope>
    <source>
        <strain evidence="2">MPI-CAGE-CH-0243</strain>
    </source>
</reference>
<feature type="signal peptide" evidence="1">
    <location>
        <begin position="1"/>
        <end position="20"/>
    </location>
</feature>
<evidence type="ECO:0008006" key="4">
    <source>
        <dbReference type="Google" id="ProtNLM"/>
    </source>
</evidence>
<dbReference type="EMBL" id="JAGMWT010000020">
    <property type="protein sequence ID" value="KAH7112837.1"/>
    <property type="molecule type" value="Genomic_DNA"/>
</dbReference>
<accession>A0A9P9D5G2</accession>
<evidence type="ECO:0000313" key="3">
    <source>
        <dbReference type="Proteomes" id="UP000700596"/>
    </source>
</evidence>
<dbReference type="Proteomes" id="UP000700596">
    <property type="component" value="Unassembled WGS sequence"/>
</dbReference>
<feature type="chain" id="PRO_5040121447" description="Secreted protein" evidence="1">
    <location>
        <begin position="21"/>
        <end position="108"/>
    </location>
</feature>
<keyword evidence="1" id="KW-0732">Signal</keyword>
<evidence type="ECO:0000256" key="1">
    <source>
        <dbReference type="SAM" id="SignalP"/>
    </source>
</evidence>
<evidence type="ECO:0000313" key="2">
    <source>
        <dbReference type="EMBL" id="KAH7112837.1"/>
    </source>
</evidence>
<organism evidence="2 3">
    <name type="scientific">Dendryphion nanum</name>
    <dbReference type="NCBI Taxonomy" id="256645"/>
    <lineage>
        <taxon>Eukaryota</taxon>
        <taxon>Fungi</taxon>
        <taxon>Dikarya</taxon>
        <taxon>Ascomycota</taxon>
        <taxon>Pezizomycotina</taxon>
        <taxon>Dothideomycetes</taxon>
        <taxon>Pleosporomycetidae</taxon>
        <taxon>Pleosporales</taxon>
        <taxon>Torulaceae</taxon>
        <taxon>Dendryphion</taxon>
    </lineage>
</organism>
<sequence length="108" mass="12333">MLVLFPLWLCLASIEYITSPTSHTTSWTPRYQYFWDKDSVIEATEKSASHWDMTQSACVKIMACFPTVNTTSASTSTTITPSYHTHTHTFSRLQPSSSRACCLRHRRP</sequence>